<accession>A0A5N5QPJ6</accession>
<dbReference type="InterPro" id="IPR017972">
    <property type="entry name" value="Cyt_P450_CS"/>
</dbReference>
<dbReference type="PRINTS" id="PR00385">
    <property type="entry name" value="P450"/>
</dbReference>
<evidence type="ECO:0000256" key="10">
    <source>
        <dbReference type="SAM" id="Phobius"/>
    </source>
</evidence>
<organism evidence="11 12">
    <name type="scientific">Ceratobasidium theobromae</name>
    <dbReference type="NCBI Taxonomy" id="1582974"/>
    <lineage>
        <taxon>Eukaryota</taxon>
        <taxon>Fungi</taxon>
        <taxon>Dikarya</taxon>
        <taxon>Basidiomycota</taxon>
        <taxon>Agaricomycotina</taxon>
        <taxon>Agaricomycetes</taxon>
        <taxon>Cantharellales</taxon>
        <taxon>Ceratobasidiaceae</taxon>
        <taxon>Ceratobasidium</taxon>
    </lineage>
</organism>
<dbReference type="PROSITE" id="PS00086">
    <property type="entry name" value="CYTOCHROME_P450"/>
    <property type="match status" value="1"/>
</dbReference>
<dbReference type="EMBL" id="SSOP01000044">
    <property type="protein sequence ID" value="KAB5593177.1"/>
    <property type="molecule type" value="Genomic_DNA"/>
</dbReference>
<keyword evidence="10" id="KW-0472">Membrane</keyword>
<keyword evidence="7 11" id="KW-0503">Monooxygenase</keyword>
<dbReference type="Pfam" id="PF00067">
    <property type="entry name" value="p450"/>
    <property type="match status" value="1"/>
</dbReference>
<comment type="similarity">
    <text evidence="2">Belongs to the cytochrome P450 family.</text>
</comment>
<dbReference type="SUPFAM" id="SSF48264">
    <property type="entry name" value="Cytochrome P450"/>
    <property type="match status" value="1"/>
</dbReference>
<evidence type="ECO:0000313" key="12">
    <source>
        <dbReference type="Proteomes" id="UP000383932"/>
    </source>
</evidence>
<dbReference type="InterPro" id="IPR036396">
    <property type="entry name" value="Cyt_P450_sf"/>
</dbReference>
<keyword evidence="5" id="KW-0560">Oxidoreductase</keyword>
<feature type="compositionally biased region" description="Low complexity" evidence="9">
    <location>
        <begin position="1024"/>
        <end position="1041"/>
    </location>
</feature>
<dbReference type="CDD" id="cd11063">
    <property type="entry name" value="CYP52"/>
    <property type="match status" value="1"/>
</dbReference>
<dbReference type="InterPro" id="IPR002401">
    <property type="entry name" value="Cyt_P450_E_grp-I"/>
</dbReference>
<proteinExistence type="inferred from homology"/>
<evidence type="ECO:0000256" key="7">
    <source>
        <dbReference type="ARBA" id="ARBA00023033"/>
    </source>
</evidence>
<comment type="cofactor">
    <cofactor evidence="1 8">
        <name>heme</name>
        <dbReference type="ChEBI" id="CHEBI:30413"/>
    </cofactor>
</comment>
<evidence type="ECO:0000256" key="9">
    <source>
        <dbReference type="SAM" id="MobiDB-lite"/>
    </source>
</evidence>
<feature type="binding site" description="axial binding residue" evidence="8">
    <location>
        <position position="519"/>
    </location>
    <ligand>
        <name>heme</name>
        <dbReference type="ChEBI" id="CHEBI:30413"/>
    </ligand>
    <ligandPart>
        <name>Fe</name>
        <dbReference type="ChEBI" id="CHEBI:18248"/>
    </ligandPart>
</feature>
<feature type="region of interest" description="Disordered" evidence="9">
    <location>
        <begin position="1007"/>
        <end position="1073"/>
    </location>
</feature>
<dbReference type="Proteomes" id="UP000383932">
    <property type="component" value="Unassembled WGS sequence"/>
</dbReference>
<keyword evidence="10" id="KW-1133">Transmembrane helix</keyword>
<evidence type="ECO:0000256" key="2">
    <source>
        <dbReference type="ARBA" id="ARBA00010617"/>
    </source>
</evidence>
<dbReference type="OrthoDB" id="1470350at2759"/>
<evidence type="ECO:0000256" key="5">
    <source>
        <dbReference type="ARBA" id="ARBA00023002"/>
    </source>
</evidence>
<dbReference type="GO" id="GO:0020037">
    <property type="term" value="F:heme binding"/>
    <property type="evidence" value="ECO:0007669"/>
    <property type="project" value="InterPro"/>
</dbReference>
<reference evidence="11 12" key="1">
    <citation type="journal article" date="2019" name="Fungal Biol. Biotechnol.">
        <title>Draft genome sequence of fastidious pathogen Ceratobasidium theobromae, which causes vascular-streak dieback in Theobroma cacao.</title>
        <authorList>
            <person name="Ali S.S."/>
            <person name="Asman A."/>
            <person name="Shao J."/>
            <person name="Firmansyah A.P."/>
            <person name="Susilo A.W."/>
            <person name="Rosmana A."/>
            <person name="McMahon P."/>
            <person name="Junaid M."/>
            <person name="Guest D."/>
            <person name="Kheng T.Y."/>
            <person name="Meinhardt L.W."/>
            <person name="Bailey B.A."/>
        </authorList>
    </citation>
    <scope>NUCLEOTIDE SEQUENCE [LARGE SCALE GENOMIC DNA]</scope>
    <source>
        <strain evidence="11 12">CT2</strain>
    </source>
</reference>
<evidence type="ECO:0000256" key="6">
    <source>
        <dbReference type="ARBA" id="ARBA00023004"/>
    </source>
</evidence>
<keyword evidence="6 8" id="KW-0408">Iron</keyword>
<gene>
    <name evidence="11" type="ORF">CTheo_3407</name>
</gene>
<dbReference type="AlphaFoldDB" id="A0A5N5QPJ6"/>
<dbReference type="PANTHER" id="PTHR24287:SF1">
    <property type="entry name" value="P450, PUTATIVE (EUROFUNG)-RELATED"/>
    <property type="match status" value="1"/>
</dbReference>
<name>A0A5N5QPJ6_9AGAM</name>
<dbReference type="Gene3D" id="1.10.630.10">
    <property type="entry name" value="Cytochrome P450"/>
    <property type="match status" value="1"/>
</dbReference>
<comment type="caution">
    <text evidence="11">The sequence shown here is derived from an EMBL/GenBank/DDBJ whole genome shotgun (WGS) entry which is preliminary data.</text>
</comment>
<keyword evidence="12" id="KW-1185">Reference proteome</keyword>
<sequence length="1238" mass="133675">MGFNHRQVWFTNLARFIGFPALALNLALRIAGPASGSSSKAAWLLRSKLVVGVLHVLAVPVFWSIKNVIADIMKAREAKRLGGIIIPRVKGRLPGNIDIMKRMVTSLNGGYVAESFEELAEEYGNTYNMRLWWEDMIFTMDHEVIKYVLATGFPSFDKGERLRNRMESLLGNGIFNRDGDLWKFHRNMTRPFFVRERVTEFELFDRYTKKLINRVAELTDQEVAMDMQDLFSRLSMDAAGEFLFGSTDLNTLDMELPIAGKALVGPRGSAVIGKEYGGFLYAFEDAQVLIPLRGRLGPHFWPLLEIKGDKNKVNRDQIDQWIQPLLDAAFERRREYLNNGGDATLPAGDTFLDDLVSSTDDRVLIADELVNILLAARDTTASLLTFATYLFTQHPDVLVKLRAEVLDHVGPVEAPTYEHVKEMKYMRAVLNETLRLFPPVPLNERATLVPVTVPTAHGPLYIPKGVPVIYSALLMQRRKDLWGEDADEFDPERWLDERNKAFVADPMRFVPFNAGPRICLGQQFALNEATFVVARLLQRFEHFELAMEAAPAGCVPPGGWKGAKGRKGIEKVWPRNALTLYSKLFDCTAPYSANAALCLACLLGPPPLEPSLGNKSNGVIDLDKRLTELSSLDIIFNQLLLQHPTSSLAFYILLVSLALGIAIATMHGLKTPTFLGLRSSSRPASPAPTSSPPATTPVVSPTARPSTPITPLDLSESIPRRPLAKLHLPAAFRRASPSPSPAPTPIAHIDKPAVGSNYLNTIALRISEAASKAIAPPTPIHNSDGLVIDGRRPLPAGRGRILGQLITAEMTSAAQGGSDLLRASLRGLHRPLNVLLSNVNALLAPLVVTAPTNVLAPTSGWVGNGAVQAHALGLATMVGEVLEALEGLPGDCAKVGGEGLRSTKEGLEGVVKRVVNPVFSAMRVELGALVDALELVPEAGATGKKDKGEHAALGALHHAMPCAIRVLGRIAGVPGSAVRGALAAWEIAIVWRAMVALAHRRVGEPVRQTLNDGSPTKATSASILGKSQSSGKSHSLSKTQSLGSIGSSAVPASLTKRLTPPNTPPAGRFGLLLPPSRPASPPGLFSNPAVQLAHDAQVVFSLFDALPKPAGDDAREAVVEAFDALRAFTELLILLSANPLNPQAIINLVDGEPDNEPNGRAEREELPALIVLPALLRGKSVAAVLEIGEAQYRERCLAGFGRAEASEDVVVKAVLASGLSELGPDKEWVKGWLAGRAA</sequence>
<evidence type="ECO:0000256" key="4">
    <source>
        <dbReference type="ARBA" id="ARBA00022723"/>
    </source>
</evidence>
<feature type="compositionally biased region" description="Polar residues" evidence="9">
    <location>
        <begin position="1008"/>
        <end position="1022"/>
    </location>
</feature>
<keyword evidence="4 8" id="KW-0479">Metal-binding</keyword>
<dbReference type="InterPro" id="IPR001128">
    <property type="entry name" value="Cyt_P450"/>
</dbReference>
<dbReference type="GO" id="GO:0005506">
    <property type="term" value="F:iron ion binding"/>
    <property type="evidence" value="ECO:0007669"/>
    <property type="project" value="InterPro"/>
</dbReference>
<evidence type="ECO:0000256" key="1">
    <source>
        <dbReference type="ARBA" id="ARBA00001971"/>
    </source>
</evidence>
<keyword evidence="3 8" id="KW-0349">Heme</keyword>
<feature type="compositionally biased region" description="Low complexity" evidence="9">
    <location>
        <begin position="696"/>
        <end position="707"/>
    </location>
</feature>
<dbReference type="GO" id="GO:0004497">
    <property type="term" value="F:monooxygenase activity"/>
    <property type="evidence" value="ECO:0007669"/>
    <property type="project" value="UniProtKB-KW"/>
</dbReference>
<dbReference type="InterPro" id="IPR047146">
    <property type="entry name" value="Cyt_P450_E_CYP52_fungi"/>
</dbReference>
<feature type="transmembrane region" description="Helical" evidence="10">
    <location>
        <begin position="12"/>
        <end position="31"/>
    </location>
</feature>
<dbReference type="PRINTS" id="PR00463">
    <property type="entry name" value="EP450I"/>
</dbReference>
<feature type="transmembrane region" description="Helical" evidence="10">
    <location>
        <begin position="648"/>
        <end position="669"/>
    </location>
</feature>
<dbReference type="PANTHER" id="PTHR24287">
    <property type="entry name" value="P450, PUTATIVE (EUROFUNG)-RELATED"/>
    <property type="match status" value="1"/>
</dbReference>
<evidence type="ECO:0000256" key="3">
    <source>
        <dbReference type="ARBA" id="ARBA00022617"/>
    </source>
</evidence>
<keyword evidence="10" id="KW-0812">Transmembrane</keyword>
<protein>
    <submittedName>
        <fullName evidence="11">Cytochrome P450 family monooxygenase</fullName>
    </submittedName>
</protein>
<feature type="transmembrane region" description="Helical" evidence="10">
    <location>
        <begin position="43"/>
        <end position="63"/>
    </location>
</feature>
<dbReference type="GO" id="GO:0016705">
    <property type="term" value="F:oxidoreductase activity, acting on paired donors, with incorporation or reduction of molecular oxygen"/>
    <property type="evidence" value="ECO:0007669"/>
    <property type="project" value="InterPro"/>
</dbReference>
<evidence type="ECO:0000313" key="11">
    <source>
        <dbReference type="EMBL" id="KAB5593177.1"/>
    </source>
</evidence>
<feature type="compositionally biased region" description="Pro residues" evidence="9">
    <location>
        <begin position="685"/>
        <end position="695"/>
    </location>
</feature>
<evidence type="ECO:0000256" key="8">
    <source>
        <dbReference type="PIRSR" id="PIRSR602401-1"/>
    </source>
</evidence>
<feature type="region of interest" description="Disordered" evidence="9">
    <location>
        <begin position="677"/>
        <end position="715"/>
    </location>
</feature>